<keyword evidence="1" id="KW-0175">Coiled coil</keyword>
<gene>
    <name evidence="3" type="ORF">GOBAR_AA03368</name>
</gene>
<dbReference type="EMBL" id="KZ662947">
    <property type="protein sequence ID" value="PPS17220.1"/>
    <property type="molecule type" value="Genomic_DNA"/>
</dbReference>
<name>A0A2P5YNQ1_GOSBA</name>
<organism evidence="3 4">
    <name type="scientific">Gossypium barbadense</name>
    <name type="common">Sea Island cotton</name>
    <name type="synonym">Hibiscus barbadensis</name>
    <dbReference type="NCBI Taxonomy" id="3634"/>
    <lineage>
        <taxon>Eukaryota</taxon>
        <taxon>Viridiplantae</taxon>
        <taxon>Streptophyta</taxon>
        <taxon>Embryophyta</taxon>
        <taxon>Tracheophyta</taxon>
        <taxon>Spermatophyta</taxon>
        <taxon>Magnoliopsida</taxon>
        <taxon>eudicotyledons</taxon>
        <taxon>Gunneridae</taxon>
        <taxon>Pentapetalae</taxon>
        <taxon>rosids</taxon>
        <taxon>malvids</taxon>
        <taxon>Malvales</taxon>
        <taxon>Malvaceae</taxon>
        <taxon>Malvoideae</taxon>
        <taxon>Gossypium</taxon>
    </lineage>
</organism>
<accession>A0A2P5YNQ1</accession>
<feature type="region of interest" description="Disordered" evidence="2">
    <location>
        <begin position="1"/>
        <end position="26"/>
    </location>
</feature>
<evidence type="ECO:0000313" key="4">
    <source>
        <dbReference type="Proteomes" id="UP000239757"/>
    </source>
</evidence>
<feature type="coiled-coil region" evidence="1">
    <location>
        <begin position="40"/>
        <end position="67"/>
    </location>
</feature>
<sequence length="143" mass="16005">MEPHDSAQPVSSQFQPASGASPSDPREFLACSPLALSIKVTEMEEKMRRMEEQLSEQQHRLQEQEECQCLLDLKNAQNQQLVEELRSAPEETIPSTQRTLLGSPFIDIMIGASRMIYRLTPSVCPRQQCLLGGAADGPNYCKK</sequence>
<evidence type="ECO:0000256" key="1">
    <source>
        <dbReference type="SAM" id="Coils"/>
    </source>
</evidence>
<feature type="compositionally biased region" description="Polar residues" evidence="2">
    <location>
        <begin position="8"/>
        <end position="21"/>
    </location>
</feature>
<evidence type="ECO:0000313" key="3">
    <source>
        <dbReference type="EMBL" id="PPS17220.1"/>
    </source>
</evidence>
<dbReference type="Proteomes" id="UP000239757">
    <property type="component" value="Unassembled WGS sequence"/>
</dbReference>
<evidence type="ECO:0000256" key="2">
    <source>
        <dbReference type="SAM" id="MobiDB-lite"/>
    </source>
</evidence>
<dbReference type="AlphaFoldDB" id="A0A2P5YNQ1"/>
<reference evidence="3 4" key="1">
    <citation type="submission" date="2015-01" db="EMBL/GenBank/DDBJ databases">
        <title>Genome of allotetraploid Gossypium barbadense reveals genomic plasticity and fiber elongation in cotton evolution.</title>
        <authorList>
            <person name="Chen X."/>
            <person name="Liu X."/>
            <person name="Zhao B."/>
            <person name="Zheng H."/>
            <person name="Hu Y."/>
            <person name="Lu G."/>
            <person name="Yang C."/>
            <person name="Chen J."/>
            <person name="Shan C."/>
            <person name="Zhang L."/>
            <person name="Zhou Y."/>
            <person name="Wang L."/>
            <person name="Guo W."/>
            <person name="Bai Y."/>
            <person name="Ruan J."/>
            <person name="Shangguan X."/>
            <person name="Mao Y."/>
            <person name="Jiang J."/>
            <person name="Zhu Y."/>
            <person name="Lei J."/>
            <person name="Kang H."/>
            <person name="Chen S."/>
            <person name="He X."/>
            <person name="Wang R."/>
            <person name="Wang Y."/>
            <person name="Chen J."/>
            <person name="Wang L."/>
            <person name="Yu S."/>
            <person name="Wang B."/>
            <person name="Wei J."/>
            <person name="Song S."/>
            <person name="Lu X."/>
            <person name="Gao Z."/>
            <person name="Gu W."/>
            <person name="Deng X."/>
            <person name="Ma D."/>
            <person name="Wang S."/>
            <person name="Liang W."/>
            <person name="Fang L."/>
            <person name="Cai C."/>
            <person name="Zhu X."/>
            <person name="Zhou B."/>
            <person name="Zhang Y."/>
            <person name="Chen Z."/>
            <person name="Xu S."/>
            <person name="Zhu R."/>
            <person name="Wang S."/>
            <person name="Zhang T."/>
            <person name="Zhao G."/>
        </authorList>
    </citation>
    <scope>NUCLEOTIDE SEQUENCE [LARGE SCALE GENOMIC DNA]</scope>
    <source>
        <strain evidence="4">cv. Xinhai21</strain>
        <tissue evidence="3">Leaf</tissue>
    </source>
</reference>
<protein>
    <submittedName>
        <fullName evidence="3">Uncharacterized protein</fullName>
    </submittedName>
</protein>
<proteinExistence type="predicted"/>